<evidence type="ECO:0000313" key="5">
    <source>
        <dbReference type="Proteomes" id="UP000321598"/>
    </source>
</evidence>
<evidence type="ECO:0000313" key="4">
    <source>
        <dbReference type="Proteomes" id="UP000254956"/>
    </source>
</evidence>
<feature type="transmembrane region" description="Helical" evidence="1">
    <location>
        <begin position="6"/>
        <end position="24"/>
    </location>
</feature>
<name>A0A380CFU0_9STAP</name>
<gene>
    <name evidence="3" type="ORF">NCTC12413_01275</name>
    <name evidence="2" type="ORF">SAR03_11160</name>
</gene>
<dbReference type="Proteomes" id="UP000321598">
    <property type="component" value="Unassembled WGS sequence"/>
</dbReference>
<reference evidence="3 4" key="1">
    <citation type="submission" date="2018-06" db="EMBL/GenBank/DDBJ databases">
        <authorList>
            <consortium name="Pathogen Informatics"/>
            <person name="Doyle S."/>
        </authorList>
    </citation>
    <scope>NUCLEOTIDE SEQUENCE [LARGE SCALE GENOMIC DNA]</scope>
    <source>
        <strain evidence="3 4">NCTC12413</strain>
    </source>
</reference>
<dbReference type="GeneID" id="97287554"/>
<evidence type="ECO:0000313" key="3">
    <source>
        <dbReference type="EMBL" id="SUJ18480.1"/>
    </source>
</evidence>
<keyword evidence="1" id="KW-0472">Membrane</keyword>
<evidence type="ECO:0000256" key="1">
    <source>
        <dbReference type="SAM" id="Phobius"/>
    </source>
</evidence>
<keyword evidence="1" id="KW-1133">Transmembrane helix</keyword>
<dbReference type="EMBL" id="BKAV01000007">
    <property type="protein sequence ID" value="GEQ00079.1"/>
    <property type="molecule type" value="Genomic_DNA"/>
</dbReference>
<proteinExistence type="predicted"/>
<keyword evidence="5" id="KW-1185">Reference proteome</keyword>
<evidence type="ECO:0000313" key="2">
    <source>
        <dbReference type="EMBL" id="GEQ00079.1"/>
    </source>
</evidence>
<dbReference type="RefSeq" id="WP_021459221.1">
    <property type="nucleotide sequence ID" value="NZ_AP019698.1"/>
</dbReference>
<dbReference type="Proteomes" id="UP000254956">
    <property type="component" value="Unassembled WGS sequence"/>
</dbReference>
<protein>
    <submittedName>
        <fullName evidence="3">Uncharacterized protein</fullName>
    </submittedName>
</protein>
<feature type="transmembrane region" description="Helical" evidence="1">
    <location>
        <begin position="31"/>
        <end position="49"/>
    </location>
</feature>
<organism evidence="3 4">
    <name type="scientific">Staphylococcus arlettae</name>
    <dbReference type="NCBI Taxonomy" id="29378"/>
    <lineage>
        <taxon>Bacteria</taxon>
        <taxon>Bacillati</taxon>
        <taxon>Bacillota</taxon>
        <taxon>Bacilli</taxon>
        <taxon>Bacillales</taxon>
        <taxon>Staphylococcaceae</taxon>
        <taxon>Staphylococcus</taxon>
    </lineage>
</organism>
<dbReference type="AlphaFoldDB" id="A0A380CFU0"/>
<reference evidence="2 5" key="2">
    <citation type="submission" date="2019-07" db="EMBL/GenBank/DDBJ databases">
        <title>Whole genome shotgun sequence of Staphylococcus arlettae NBRC 109765.</title>
        <authorList>
            <person name="Hosoyama A."/>
            <person name="Uohara A."/>
            <person name="Ohji S."/>
            <person name="Ichikawa N."/>
        </authorList>
    </citation>
    <scope>NUCLEOTIDE SEQUENCE [LARGE SCALE GENOMIC DNA]</scope>
    <source>
        <strain evidence="2 5">NBRC 109765</strain>
    </source>
</reference>
<dbReference type="EMBL" id="UGZE01000001">
    <property type="protein sequence ID" value="SUJ18480.1"/>
    <property type="molecule type" value="Genomic_DNA"/>
</dbReference>
<sequence>MSITTVIILAFILSMLFKVGRLLIKSLLAMVFVLIYIYILVFVFTWIMQNTS</sequence>
<keyword evidence="1" id="KW-0812">Transmembrane</keyword>
<accession>A0A380CFU0</accession>